<dbReference type="InterPro" id="IPR011990">
    <property type="entry name" value="TPR-like_helical_dom_sf"/>
</dbReference>
<comment type="subcellular location">
    <subcellularLocation>
        <location evidence="8">Endomembrane system</location>
        <topology evidence="8">Peripheral membrane protein</topology>
        <orientation evidence="8">Cytoplasmic side</orientation>
    </subcellularLocation>
    <subcellularLocation>
        <location evidence="9">Vacuole membrane</location>
        <topology evidence="9">Peripheral membrane protein</topology>
        <orientation evidence="9">Cytoplasmic side</orientation>
    </subcellularLocation>
</comment>
<dbReference type="PROSITE" id="PS50236">
    <property type="entry name" value="CHCR"/>
    <property type="match status" value="1"/>
</dbReference>
<evidence type="ECO:0000313" key="14">
    <source>
        <dbReference type="EMBL" id="KAF0491313.1"/>
    </source>
</evidence>
<evidence type="ECO:0000256" key="4">
    <source>
        <dbReference type="ARBA" id="ARBA00022771"/>
    </source>
</evidence>
<name>A0A8H4AG28_GIGMA</name>
<dbReference type="Pfam" id="PF12451">
    <property type="entry name" value="VPS11_C"/>
    <property type="match status" value="1"/>
</dbReference>
<dbReference type="CDD" id="cd16688">
    <property type="entry name" value="RING-H2_Vps11"/>
    <property type="match status" value="1"/>
</dbReference>
<dbReference type="PANTHER" id="PTHR23323">
    <property type="entry name" value="VACUOLAR PROTEIN SORTING-ASSOCIATED PROTEIN"/>
    <property type="match status" value="1"/>
</dbReference>
<organism evidence="14 15">
    <name type="scientific">Gigaspora margarita</name>
    <dbReference type="NCBI Taxonomy" id="4874"/>
    <lineage>
        <taxon>Eukaryota</taxon>
        <taxon>Fungi</taxon>
        <taxon>Fungi incertae sedis</taxon>
        <taxon>Mucoromycota</taxon>
        <taxon>Glomeromycotina</taxon>
        <taxon>Glomeromycetes</taxon>
        <taxon>Diversisporales</taxon>
        <taxon>Gigasporaceae</taxon>
        <taxon>Gigaspora</taxon>
    </lineage>
</organism>
<dbReference type="GO" id="GO:0030674">
    <property type="term" value="F:protein-macromolecule adaptor activity"/>
    <property type="evidence" value="ECO:0007669"/>
    <property type="project" value="TreeGrafter"/>
</dbReference>
<evidence type="ECO:0000256" key="5">
    <source>
        <dbReference type="ARBA" id="ARBA00022833"/>
    </source>
</evidence>
<keyword evidence="5" id="KW-0862">Zinc</keyword>
<dbReference type="InterPro" id="IPR016528">
    <property type="entry name" value="VPS11"/>
</dbReference>
<dbReference type="Gene3D" id="1.25.40.10">
    <property type="entry name" value="Tetratricopeptide repeat domain"/>
    <property type="match status" value="1"/>
</dbReference>
<evidence type="ECO:0000256" key="8">
    <source>
        <dbReference type="ARBA" id="ARBA00029433"/>
    </source>
</evidence>
<comment type="caution">
    <text evidence="14">The sequence shown here is derived from an EMBL/GenBank/DDBJ whole genome shotgun (WGS) entry which is preliminary data.</text>
</comment>
<keyword evidence="3" id="KW-0479">Metal-binding</keyword>
<dbReference type="InterPro" id="IPR001841">
    <property type="entry name" value="Znf_RING"/>
</dbReference>
<feature type="repeat" description="CHCR" evidence="11">
    <location>
        <begin position="435"/>
        <end position="583"/>
    </location>
</feature>
<dbReference type="GO" id="GO:0061630">
    <property type="term" value="F:ubiquitin protein ligase activity"/>
    <property type="evidence" value="ECO:0007669"/>
    <property type="project" value="UniProtKB-EC"/>
</dbReference>
<evidence type="ECO:0000256" key="10">
    <source>
        <dbReference type="PROSITE-ProRule" id="PRU00175"/>
    </source>
</evidence>
<dbReference type="GO" id="GO:0007033">
    <property type="term" value="P:vacuole organization"/>
    <property type="evidence" value="ECO:0007669"/>
    <property type="project" value="TreeGrafter"/>
</dbReference>
<keyword evidence="15" id="KW-1185">Reference proteome</keyword>
<keyword evidence="7 9" id="KW-0472">Membrane</keyword>
<keyword evidence="9" id="KW-0926">Vacuole</keyword>
<keyword evidence="9" id="KW-0833">Ubl conjugation pathway</keyword>
<dbReference type="InterPro" id="IPR024763">
    <property type="entry name" value="VPS11_C"/>
</dbReference>
<accession>A0A8H4AG28</accession>
<dbReference type="GO" id="GO:0007032">
    <property type="term" value="P:endosome organization"/>
    <property type="evidence" value="ECO:0007669"/>
    <property type="project" value="TreeGrafter"/>
</dbReference>
<dbReference type="InterPro" id="IPR057307">
    <property type="entry name" value="PEP5_VPS11_N"/>
</dbReference>
<dbReference type="GO" id="GO:0033263">
    <property type="term" value="C:CORVET complex"/>
    <property type="evidence" value="ECO:0007669"/>
    <property type="project" value="UniProtKB-UniRule"/>
</dbReference>
<keyword evidence="2 9" id="KW-0813">Transport</keyword>
<dbReference type="EMBL" id="WTPW01000655">
    <property type="protein sequence ID" value="KAF0491313.1"/>
    <property type="molecule type" value="Genomic_DNA"/>
</dbReference>
<dbReference type="GO" id="GO:0030897">
    <property type="term" value="C:HOPS complex"/>
    <property type="evidence" value="ECO:0007669"/>
    <property type="project" value="UniProtKB-UniRule"/>
</dbReference>
<dbReference type="OrthoDB" id="26184at2759"/>
<dbReference type="InterPro" id="IPR016024">
    <property type="entry name" value="ARM-type_fold"/>
</dbReference>
<dbReference type="InterPro" id="IPR036322">
    <property type="entry name" value="WD40_repeat_dom_sf"/>
</dbReference>
<dbReference type="PANTHER" id="PTHR23323:SF24">
    <property type="entry name" value="VACUOLAR PROTEIN SORTING-ASSOCIATED PROTEIN 11 HOMOLOG"/>
    <property type="match status" value="1"/>
</dbReference>
<dbReference type="GO" id="GO:0006886">
    <property type="term" value="P:intracellular protein transport"/>
    <property type="evidence" value="ECO:0007669"/>
    <property type="project" value="UniProtKB-UniRule"/>
</dbReference>
<dbReference type="AlphaFoldDB" id="A0A8H4AG28"/>
<evidence type="ECO:0000256" key="12">
    <source>
        <dbReference type="SAM" id="Coils"/>
    </source>
</evidence>
<protein>
    <recommendedName>
        <fullName evidence="9">E3 ubiquitin-protein ligase PEP5</fullName>
        <ecNumber evidence="9">2.3.2.27</ecNumber>
    </recommendedName>
</protein>
<evidence type="ECO:0000256" key="1">
    <source>
        <dbReference type="ARBA" id="ARBA00007070"/>
    </source>
</evidence>
<dbReference type="GO" id="GO:0008270">
    <property type="term" value="F:zinc ion binding"/>
    <property type="evidence" value="ECO:0007669"/>
    <property type="project" value="UniProtKB-KW"/>
</dbReference>
<keyword evidence="6 9" id="KW-0653">Protein transport</keyword>
<dbReference type="Pfam" id="PF23356">
    <property type="entry name" value="TPR_PEP5_VPS11"/>
    <property type="match status" value="2"/>
</dbReference>
<dbReference type="SUPFAM" id="SSF48371">
    <property type="entry name" value="ARM repeat"/>
    <property type="match status" value="1"/>
</dbReference>
<dbReference type="InterPro" id="IPR000547">
    <property type="entry name" value="Clathrin_H-chain/VPS_repeat"/>
</dbReference>
<proteinExistence type="inferred from homology"/>
<comment type="catalytic activity">
    <reaction evidence="9">
        <text>S-ubiquitinyl-[E2 ubiquitin-conjugating enzyme]-L-cysteine + [acceptor protein]-L-lysine = [E2 ubiquitin-conjugating enzyme]-L-cysteine + N(6)-ubiquitinyl-[acceptor protein]-L-lysine.</text>
        <dbReference type="EC" id="2.3.2.27"/>
    </reaction>
</comment>
<comment type="subunit">
    <text evidence="9">Component of the homotypic vacuole fusion and vacuole protein sorting (HOPS) complex. Component of the class C core vacuole/endosome tethering (CORVET) complex.</text>
</comment>
<dbReference type="SUPFAM" id="SSF50978">
    <property type="entry name" value="WD40 repeat-like"/>
    <property type="match status" value="1"/>
</dbReference>
<dbReference type="GO" id="GO:0000329">
    <property type="term" value="C:fungal-type vacuole membrane"/>
    <property type="evidence" value="ECO:0007669"/>
    <property type="project" value="UniProtKB-UniRule"/>
</dbReference>
<gene>
    <name evidence="14" type="ORF">F8M41_021847</name>
</gene>
<dbReference type="EC" id="2.3.2.27" evidence="9"/>
<evidence type="ECO:0000259" key="13">
    <source>
        <dbReference type="PROSITE" id="PS50089"/>
    </source>
</evidence>
<feature type="domain" description="RING-type" evidence="13">
    <location>
        <begin position="943"/>
        <end position="978"/>
    </location>
</feature>
<evidence type="ECO:0000256" key="2">
    <source>
        <dbReference type="ARBA" id="ARBA00022448"/>
    </source>
</evidence>
<evidence type="ECO:0000256" key="11">
    <source>
        <dbReference type="PROSITE-ProRule" id="PRU01006"/>
    </source>
</evidence>
<dbReference type="InterPro" id="IPR057308">
    <property type="entry name" value="CHCR_PEP5_VPS11"/>
</dbReference>
<dbReference type="PIRSF" id="PIRSF007860">
    <property type="entry name" value="VPS11"/>
    <property type="match status" value="1"/>
</dbReference>
<evidence type="ECO:0000313" key="15">
    <source>
        <dbReference type="Proteomes" id="UP000439903"/>
    </source>
</evidence>
<keyword evidence="12" id="KW-0175">Coiled coil</keyword>
<dbReference type="GO" id="GO:0006904">
    <property type="term" value="P:vesicle docking involved in exocytosis"/>
    <property type="evidence" value="ECO:0007669"/>
    <property type="project" value="TreeGrafter"/>
</dbReference>
<keyword evidence="4 10" id="KW-0863">Zinc-finger</keyword>
<comment type="similarity">
    <text evidence="1 9">Belongs to the VPS11 family.</text>
</comment>
<feature type="coiled-coil region" evidence="12">
    <location>
        <begin position="900"/>
        <end position="934"/>
    </location>
</feature>
<evidence type="ECO:0000256" key="6">
    <source>
        <dbReference type="ARBA" id="ARBA00022927"/>
    </source>
</evidence>
<keyword evidence="9" id="KW-0808">Transferase</keyword>
<sequence>MSIHGHHTRSNSTDQKQWRQFNFFDVQQVKDPNDPTKPPAIFNKPDLSVNTSGRGNIILADILVLRFDSMFIIQNSKEMLCLTLSSMSFNVQSFLAYEGGRVSHMKQMKPKNILATIGEEDPPIIKLWDLDKLDKSKGTPTCQRTIKVNHGGKPFPVSALAVLENLGQIAVGLANGVVVLIKGDLYRDRYTKQKIVHESDEPVTGLGFREYNKTVILFIVTTSKVLTYVTTSRSPATILDEQGAALGCAVMSDTTHEMVVAKDEAIYFYEPEGRGPCFAYEGTKSSVTWFKSNLIIVSPPISQPTRLTTTTRSALSIGSGSTSKQSAPYELTKVTIFDTANKFISYIGTFSHGVRMIICEWGGIYILGMEGKLYRLEEKDTPTKLEILFKKNLYLLAINLAHSQKYDDAGISDIFKRYGDHLYSKADYDNAMAQYILTIGQLEPSYIIRKFLDAQRIHNLVNYLQELHSHGLANADHTTLLLNCYTKLKDVARLDQFIKTDNELNFDIETAIKVCRQAGYYEHAVYLAKKFGEHDSYLKIQIEDVKDYENALEYIRKLGSIEANRNLQKYGKILLNHLPLPTTQLLIDLCTGDLFLTAQRPQTPSPIEVSNVQQAHASNVKSTREWPTSSSYKPPHVRSFMSLFVDQPNYLIQFLEQISQKRWGGFSTLRKHETLNVSKTATNKSVVDTSSIDIDDVVSKDDFGDYDSEVEEKKAVWNTLLELYLSEAYLPPVVSGKDSKGRKYGAPGNFSVSTETERVKEKLLRKDKALQLLKNQEVSYDSNQALILCYLAQFDEGIIYLYEHMGMYEEILRFYMARDDSDRVMQALKTYGPQDQSLYLLALAHFSSSETLSMSTSELEQILNHIDSNNLLPPLQVIQALSGNSIANLAMIKTYMGKRIESERKEAQANRKLIQNYREETEKKRKEIDELKTVARIFQVTKCFGCRGTLDLPAVHFLCRHSYHQRCLPDSDRECPQCAPSYRLISDQRRAQEINADNHDSFFDKLKQAEDGFSVVADYFSKNTMAFAKLID</sequence>
<dbReference type="Pfam" id="PF23341">
    <property type="entry name" value="PEP5_VPS11_N"/>
    <property type="match status" value="1"/>
</dbReference>
<evidence type="ECO:0000256" key="3">
    <source>
        <dbReference type="ARBA" id="ARBA00022723"/>
    </source>
</evidence>
<dbReference type="PROSITE" id="PS50089">
    <property type="entry name" value="ZF_RING_2"/>
    <property type="match status" value="1"/>
</dbReference>
<dbReference type="GO" id="GO:0048284">
    <property type="term" value="P:organelle fusion"/>
    <property type="evidence" value="ECO:0007669"/>
    <property type="project" value="TreeGrafter"/>
</dbReference>
<evidence type="ECO:0000256" key="7">
    <source>
        <dbReference type="ARBA" id="ARBA00023136"/>
    </source>
</evidence>
<evidence type="ECO:0000256" key="9">
    <source>
        <dbReference type="PIRNR" id="PIRNR007860"/>
    </source>
</evidence>
<dbReference type="Proteomes" id="UP000439903">
    <property type="component" value="Unassembled WGS sequence"/>
</dbReference>
<reference evidence="14 15" key="1">
    <citation type="journal article" date="2019" name="Environ. Microbiol.">
        <title>At the nexus of three kingdoms: the genome of the mycorrhizal fungus Gigaspora margarita provides insights into plant, endobacterial and fungal interactions.</title>
        <authorList>
            <person name="Venice F."/>
            <person name="Ghignone S."/>
            <person name="Salvioli di Fossalunga A."/>
            <person name="Amselem J."/>
            <person name="Novero M."/>
            <person name="Xianan X."/>
            <person name="Sedzielewska Toro K."/>
            <person name="Morin E."/>
            <person name="Lipzen A."/>
            <person name="Grigoriev I.V."/>
            <person name="Henrissat B."/>
            <person name="Martin F.M."/>
            <person name="Bonfante P."/>
        </authorList>
    </citation>
    <scope>NUCLEOTIDE SEQUENCE [LARGE SCALE GENOMIC DNA]</scope>
    <source>
        <strain evidence="14 15">BEG34</strain>
    </source>
</reference>